<keyword evidence="3" id="KW-1185">Reference proteome</keyword>
<dbReference type="OrthoDB" id="9798046at2"/>
<gene>
    <name evidence="2" type="ORF">GJ668_05700</name>
</gene>
<evidence type="ECO:0000313" key="3">
    <source>
        <dbReference type="Proteomes" id="UP000434044"/>
    </source>
</evidence>
<organism evidence="2 3">
    <name type="scientific">Allochromatium palmeri</name>
    <dbReference type="NCBI Taxonomy" id="231048"/>
    <lineage>
        <taxon>Bacteria</taxon>
        <taxon>Pseudomonadati</taxon>
        <taxon>Pseudomonadota</taxon>
        <taxon>Gammaproteobacteria</taxon>
        <taxon>Chromatiales</taxon>
        <taxon>Chromatiaceae</taxon>
        <taxon>Allochromatium</taxon>
    </lineage>
</organism>
<dbReference type="EMBL" id="WNKT01000008">
    <property type="protein sequence ID" value="MTW20590.1"/>
    <property type="molecule type" value="Genomic_DNA"/>
</dbReference>
<dbReference type="RefSeq" id="WP_155449184.1">
    <property type="nucleotide sequence ID" value="NZ_WNKT01000008.1"/>
</dbReference>
<name>A0A6N8EAV3_9GAMM</name>
<reference evidence="2 3" key="1">
    <citation type="submission" date="2019-11" db="EMBL/GenBank/DDBJ databases">
        <title>Whole-genome sequence of the anaerobic purple sulfur bacterium Allochromatium palmeri DSM 15591.</title>
        <authorList>
            <person name="Kyndt J.A."/>
            <person name="Meyer T.E."/>
        </authorList>
    </citation>
    <scope>NUCLEOTIDE SEQUENCE [LARGE SCALE GENOMIC DNA]</scope>
    <source>
        <strain evidence="2 3">DSM 15591</strain>
    </source>
</reference>
<dbReference type="Pfam" id="PF05016">
    <property type="entry name" value="ParE_toxin"/>
    <property type="match status" value="1"/>
</dbReference>
<sequence>MAGELIWSRAALDDIEAIAAFLARDSAIQARRLVEQVFQGAERRLIRPTVDQRRVLGQGEGMREYGVQGLRVLYEPQGDDVHILGVVIGTCAVEA</sequence>
<dbReference type="InterPro" id="IPR007712">
    <property type="entry name" value="RelE/ParE_toxin"/>
</dbReference>
<accession>A0A6N8EAV3</accession>
<dbReference type="InterPro" id="IPR035093">
    <property type="entry name" value="RelE/ParE_toxin_dom_sf"/>
</dbReference>
<protein>
    <submittedName>
        <fullName evidence="2">Type II toxin-antitoxin system RelE/ParE family toxin</fullName>
    </submittedName>
</protein>
<dbReference type="Proteomes" id="UP000434044">
    <property type="component" value="Unassembled WGS sequence"/>
</dbReference>
<proteinExistence type="predicted"/>
<dbReference type="AlphaFoldDB" id="A0A6N8EAV3"/>
<evidence type="ECO:0000313" key="2">
    <source>
        <dbReference type="EMBL" id="MTW20590.1"/>
    </source>
</evidence>
<evidence type="ECO:0000256" key="1">
    <source>
        <dbReference type="ARBA" id="ARBA00022649"/>
    </source>
</evidence>
<comment type="caution">
    <text evidence="2">The sequence shown here is derived from an EMBL/GenBank/DDBJ whole genome shotgun (WGS) entry which is preliminary data.</text>
</comment>
<dbReference type="Gene3D" id="3.30.2310.20">
    <property type="entry name" value="RelE-like"/>
    <property type="match status" value="1"/>
</dbReference>
<keyword evidence="1" id="KW-1277">Toxin-antitoxin system</keyword>